<evidence type="ECO:0000256" key="6">
    <source>
        <dbReference type="ARBA" id="ARBA00023242"/>
    </source>
</evidence>
<dbReference type="SMART" id="SM00382">
    <property type="entry name" value="AAA"/>
    <property type="match status" value="1"/>
</dbReference>
<keyword evidence="10" id="KW-1185">Reference proteome</keyword>
<dbReference type="GO" id="GO:0000707">
    <property type="term" value="P:meiotic DNA recombinase assembly"/>
    <property type="evidence" value="ECO:0007669"/>
    <property type="project" value="TreeGrafter"/>
</dbReference>
<evidence type="ECO:0000313" key="9">
    <source>
        <dbReference type="EMBL" id="EXJ90213.1"/>
    </source>
</evidence>
<sequence>MEDRGAEEDSHNFSTLPSQHRLPTVSGIEALQNASVKAKGISSGLPALDSLLLPSDIPLATPGIQRGHVTEVFGPPGVGKTTFALQVAVNVMHSSDDDHVLWVNTGSPLIEKRLHELLASRRLQGELDSSSSSSAPVDAGASLKDKFTYLEASTLPRLLALFLHPARSSPSPETCLIVVDDLSNLVLGSFSRHPKSLKPGAPAAVREKMEKKAAGRRFQVIESLAAAMSKIAALKRLSVLVLTSATMNLKSGQKATLKPALSSQAWDSAVHTRIMLYRDFPDEEQEVEMSEIKARGLRYAEVQRLARKDVYRTPVPFAILTHGLYPLTLDMSSSEQELAGEVNGVGATLLRNELPLLPDELSQQSRSNKRKALEIADSEDDDDDDDDRLHSDSDEPQLPRLFLRGGRASEKQEEMILDTHELAVLRSYRYASIRGSEDALGVYTTSEEEEEDIQVEDIDGDEE</sequence>
<dbReference type="RefSeq" id="XP_007722407.1">
    <property type="nucleotide sequence ID" value="XM_007724217.1"/>
</dbReference>
<dbReference type="GO" id="GO:0033063">
    <property type="term" value="C:Rad51B-Rad51C-Rad51D-XRCC2 complex"/>
    <property type="evidence" value="ECO:0007669"/>
    <property type="project" value="TreeGrafter"/>
</dbReference>
<evidence type="ECO:0000313" key="10">
    <source>
        <dbReference type="Proteomes" id="UP000019484"/>
    </source>
</evidence>
<feature type="region of interest" description="Disordered" evidence="7">
    <location>
        <begin position="357"/>
        <end position="402"/>
    </location>
</feature>
<keyword evidence="3" id="KW-0227">DNA damage</keyword>
<feature type="compositionally biased region" description="Acidic residues" evidence="7">
    <location>
        <begin position="446"/>
        <end position="463"/>
    </location>
</feature>
<proteinExistence type="predicted"/>
<dbReference type="GO" id="GO:0008821">
    <property type="term" value="F:crossover junction DNA endonuclease activity"/>
    <property type="evidence" value="ECO:0007669"/>
    <property type="project" value="TreeGrafter"/>
</dbReference>
<dbReference type="InterPro" id="IPR052093">
    <property type="entry name" value="HR_Repair_Mediator"/>
</dbReference>
<evidence type="ECO:0000256" key="4">
    <source>
        <dbReference type="ARBA" id="ARBA00022840"/>
    </source>
</evidence>
<dbReference type="Proteomes" id="UP000019484">
    <property type="component" value="Unassembled WGS sequence"/>
</dbReference>
<comment type="subcellular location">
    <subcellularLocation>
        <location evidence="1">Nucleus</location>
    </subcellularLocation>
</comment>
<evidence type="ECO:0000256" key="2">
    <source>
        <dbReference type="ARBA" id="ARBA00022741"/>
    </source>
</evidence>
<organism evidence="9 10">
    <name type="scientific">Capronia coronata CBS 617.96</name>
    <dbReference type="NCBI Taxonomy" id="1182541"/>
    <lineage>
        <taxon>Eukaryota</taxon>
        <taxon>Fungi</taxon>
        <taxon>Dikarya</taxon>
        <taxon>Ascomycota</taxon>
        <taxon>Pezizomycotina</taxon>
        <taxon>Eurotiomycetes</taxon>
        <taxon>Chaetothyriomycetidae</taxon>
        <taxon>Chaetothyriales</taxon>
        <taxon>Herpotrichiellaceae</taxon>
        <taxon>Capronia</taxon>
    </lineage>
</organism>
<dbReference type="GO" id="GO:0007131">
    <property type="term" value="P:reciprocal meiotic recombination"/>
    <property type="evidence" value="ECO:0007669"/>
    <property type="project" value="TreeGrafter"/>
</dbReference>
<dbReference type="OrthoDB" id="5957327at2759"/>
<evidence type="ECO:0000256" key="7">
    <source>
        <dbReference type="SAM" id="MobiDB-lite"/>
    </source>
</evidence>
<dbReference type="GO" id="GO:0005524">
    <property type="term" value="F:ATP binding"/>
    <property type="evidence" value="ECO:0007669"/>
    <property type="project" value="UniProtKB-KW"/>
</dbReference>
<keyword evidence="6" id="KW-0539">Nucleus</keyword>
<feature type="domain" description="RecA family profile 1" evidence="8">
    <location>
        <begin position="37"/>
        <end position="247"/>
    </location>
</feature>
<protein>
    <recommendedName>
        <fullName evidence="8">RecA family profile 1 domain-containing protein</fullName>
    </recommendedName>
</protein>
<comment type="caution">
    <text evidence="9">The sequence shown here is derived from an EMBL/GenBank/DDBJ whole genome shotgun (WGS) entry which is preliminary data.</text>
</comment>
<reference evidence="9 10" key="1">
    <citation type="submission" date="2013-03" db="EMBL/GenBank/DDBJ databases">
        <title>The Genome Sequence of Capronia coronata CBS 617.96.</title>
        <authorList>
            <consortium name="The Broad Institute Genomics Platform"/>
            <person name="Cuomo C."/>
            <person name="de Hoog S."/>
            <person name="Gorbushina A."/>
            <person name="Walker B."/>
            <person name="Young S.K."/>
            <person name="Zeng Q."/>
            <person name="Gargeya S."/>
            <person name="Fitzgerald M."/>
            <person name="Haas B."/>
            <person name="Abouelleil A."/>
            <person name="Allen A.W."/>
            <person name="Alvarado L."/>
            <person name="Arachchi H.M."/>
            <person name="Berlin A.M."/>
            <person name="Chapman S.B."/>
            <person name="Gainer-Dewar J."/>
            <person name="Goldberg J."/>
            <person name="Griggs A."/>
            <person name="Gujja S."/>
            <person name="Hansen M."/>
            <person name="Howarth C."/>
            <person name="Imamovic A."/>
            <person name="Ireland A."/>
            <person name="Larimer J."/>
            <person name="McCowan C."/>
            <person name="Murphy C."/>
            <person name="Pearson M."/>
            <person name="Poon T.W."/>
            <person name="Priest M."/>
            <person name="Roberts A."/>
            <person name="Saif S."/>
            <person name="Shea T."/>
            <person name="Sisk P."/>
            <person name="Sykes S."/>
            <person name="Wortman J."/>
            <person name="Nusbaum C."/>
            <person name="Birren B."/>
        </authorList>
    </citation>
    <scope>NUCLEOTIDE SEQUENCE [LARGE SCALE GENOMIC DNA]</scope>
    <source>
        <strain evidence="9 10">CBS 617.96</strain>
    </source>
</reference>
<dbReference type="GeneID" id="19158206"/>
<feature type="compositionally biased region" description="Acidic residues" evidence="7">
    <location>
        <begin position="376"/>
        <end position="386"/>
    </location>
</feature>
<dbReference type="EMBL" id="AMWN01000003">
    <property type="protein sequence ID" value="EXJ90213.1"/>
    <property type="molecule type" value="Genomic_DNA"/>
</dbReference>
<accession>W9YCF4</accession>
<dbReference type="InterPro" id="IPR027417">
    <property type="entry name" value="P-loop_NTPase"/>
</dbReference>
<dbReference type="GO" id="GO:0033065">
    <property type="term" value="C:Rad51C-XRCC3 complex"/>
    <property type="evidence" value="ECO:0007669"/>
    <property type="project" value="TreeGrafter"/>
</dbReference>
<keyword evidence="4" id="KW-0067">ATP-binding</keyword>
<dbReference type="AlphaFoldDB" id="W9YCF4"/>
<keyword evidence="5" id="KW-0234">DNA repair</keyword>
<dbReference type="STRING" id="1182541.W9YCF4"/>
<evidence type="ECO:0000256" key="3">
    <source>
        <dbReference type="ARBA" id="ARBA00022763"/>
    </source>
</evidence>
<dbReference type="SUPFAM" id="SSF52540">
    <property type="entry name" value="P-loop containing nucleoside triphosphate hydrolases"/>
    <property type="match status" value="1"/>
</dbReference>
<dbReference type="Gene3D" id="3.40.50.300">
    <property type="entry name" value="P-loop containing nucleotide triphosphate hydrolases"/>
    <property type="match status" value="1"/>
</dbReference>
<keyword evidence="2" id="KW-0547">Nucleotide-binding</keyword>
<dbReference type="GO" id="GO:0005657">
    <property type="term" value="C:replication fork"/>
    <property type="evidence" value="ECO:0007669"/>
    <property type="project" value="TreeGrafter"/>
</dbReference>
<dbReference type="PANTHER" id="PTHR46239">
    <property type="entry name" value="DNA REPAIR PROTEIN RAD51 HOMOLOG 3 RAD51C"/>
    <property type="match status" value="1"/>
</dbReference>
<evidence type="ECO:0000256" key="1">
    <source>
        <dbReference type="ARBA" id="ARBA00004123"/>
    </source>
</evidence>
<dbReference type="InterPro" id="IPR020588">
    <property type="entry name" value="RecA_ATP-bd"/>
</dbReference>
<dbReference type="GO" id="GO:0140664">
    <property type="term" value="F:ATP-dependent DNA damage sensor activity"/>
    <property type="evidence" value="ECO:0007669"/>
    <property type="project" value="InterPro"/>
</dbReference>
<gene>
    <name evidence="9" type="ORF">A1O1_03312</name>
</gene>
<feature type="region of interest" description="Disordered" evidence="7">
    <location>
        <begin position="437"/>
        <end position="463"/>
    </location>
</feature>
<dbReference type="PANTHER" id="PTHR46239:SF1">
    <property type="entry name" value="DNA REPAIR PROTEIN RAD51 HOMOLOG 3"/>
    <property type="match status" value="1"/>
</dbReference>
<name>W9YCF4_9EURO</name>
<dbReference type="InterPro" id="IPR003593">
    <property type="entry name" value="AAA+_ATPase"/>
</dbReference>
<evidence type="ECO:0000256" key="5">
    <source>
        <dbReference type="ARBA" id="ARBA00023204"/>
    </source>
</evidence>
<evidence type="ECO:0000259" key="8">
    <source>
        <dbReference type="PROSITE" id="PS50162"/>
    </source>
</evidence>
<dbReference type="PROSITE" id="PS50162">
    <property type="entry name" value="RECA_2"/>
    <property type="match status" value="1"/>
</dbReference>
<dbReference type="HOGENOM" id="CLU_043547_2_0_1"/>
<dbReference type="GO" id="GO:0000400">
    <property type="term" value="F:four-way junction DNA binding"/>
    <property type="evidence" value="ECO:0007669"/>
    <property type="project" value="TreeGrafter"/>
</dbReference>
<dbReference type="eggNOG" id="KOG1433">
    <property type="taxonomic scope" value="Eukaryota"/>
</dbReference>